<comment type="caution">
    <text evidence="4">The sequence shown here is derived from an EMBL/GenBank/DDBJ whole genome shotgun (WGS) entry which is preliminary data.</text>
</comment>
<protein>
    <submittedName>
        <fullName evidence="4">Flagellar hook-length control protein FliK</fullName>
    </submittedName>
</protein>
<dbReference type="Pfam" id="PF02120">
    <property type="entry name" value="Flg_hook"/>
    <property type="match status" value="1"/>
</dbReference>
<keyword evidence="4" id="KW-0969">Cilium</keyword>
<evidence type="ECO:0000256" key="2">
    <source>
        <dbReference type="SAM" id="MobiDB-lite"/>
    </source>
</evidence>
<organism evidence="4 5">
    <name type="scientific">Cellvibrio fontiphilus</name>
    <dbReference type="NCBI Taxonomy" id="1815559"/>
    <lineage>
        <taxon>Bacteria</taxon>
        <taxon>Pseudomonadati</taxon>
        <taxon>Pseudomonadota</taxon>
        <taxon>Gammaproteobacteria</taxon>
        <taxon>Cellvibrionales</taxon>
        <taxon>Cellvibrionaceae</taxon>
        <taxon>Cellvibrio</taxon>
    </lineage>
</organism>
<dbReference type="RefSeq" id="WP_378118060.1">
    <property type="nucleotide sequence ID" value="NZ_JBHRTF010000003.1"/>
</dbReference>
<feature type="region of interest" description="Disordered" evidence="2">
    <location>
        <begin position="294"/>
        <end position="332"/>
    </location>
</feature>
<gene>
    <name evidence="4" type="ORF">ACFODX_08575</name>
</gene>
<proteinExistence type="predicted"/>
<accession>A0ABV7FGL4</accession>
<reference evidence="5" key="1">
    <citation type="journal article" date="2019" name="Int. J. Syst. Evol. Microbiol.">
        <title>The Global Catalogue of Microorganisms (GCM) 10K type strain sequencing project: providing services to taxonomists for standard genome sequencing and annotation.</title>
        <authorList>
            <consortium name="The Broad Institute Genomics Platform"/>
            <consortium name="The Broad Institute Genome Sequencing Center for Infectious Disease"/>
            <person name="Wu L."/>
            <person name="Ma J."/>
        </authorList>
    </citation>
    <scope>NUCLEOTIDE SEQUENCE [LARGE SCALE GENOMIC DNA]</scope>
    <source>
        <strain evidence="5">KCTC 52237</strain>
    </source>
</reference>
<dbReference type="InterPro" id="IPR021136">
    <property type="entry name" value="Flagellar_hook_control-like_C"/>
</dbReference>
<name>A0ABV7FGL4_9GAMM</name>
<keyword evidence="1" id="KW-0175">Coiled coil</keyword>
<evidence type="ECO:0000256" key="1">
    <source>
        <dbReference type="SAM" id="Coils"/>
    </source>
</evidence>
<feature type="coiled-coil region" evidence="1">
    <location>
        <begin position="551"/>
        <end position="578"/>
    </location>
</feature>
<feature type="domain" description="Flagellar hook-length control protein-like C-terminal" evidence="3">
    <location>
        <begin position="515"/>
        <end position="591"/>
    </location>
</feature>
<evidence type="ECO:0000313" key="5">
    <source>
        <dbReference type="Proteomes" id="UP001595555"/>
    </source>
</evidence>
<dbReference type="Proteomes" id="UP001595555">
    <property type="component" value="Unassembled WGS sequence"/>
</dbReference>
<feature type="compositionally biased region" description="Polar residues" evidence="2">
    <location>
        <begin position="310"/>
        <end position="332"/>
    </location>
</feature>
<evidence type="ECO:0000313" key="4">
    <source>
        <dbReference type="EMBL" id="MFC3115607.1"/>
    </source>
</evidence>
<evidence type="ECO:0000259" key="3">
    <source>
        <dbReference type="Pfam" id="PF02120"/>
    </source>
</evidence>
<keyword evidence="5" id="KW-1185">Reference proteome</keyword>
<keyword evidence="4" id="KW-0966">Cell projection</keyword>
<dbReference type="EMBL" id="JBHRTF010000003">
    <property type="protein sequence ID" value="MFC3115607.1"/>
    <property type="molecule type" value="Genomic_DNA"/>
</dbReference>
<feature type="compositionally biased region" description="Low complexity" evidence="2">
    <location>
        <begin position="297"/>
        <end position="309"/>
    </location>
</feature>
<keyword evidence="4" id="KW-0282">Flagellum</keyword>
<sequence length="605" mass="66078">MDIKSITNTPDLALRASHQLQLEQISALVKTLNLKSGDQFIAQVNKVSSASADERAELMKSIETALAQLNKNITSPAIKALVSQLLDQKALVETPSLKLVSLNLSNPLQTGASATAPVPFLSYTTQPLALGQNLLMQLAANQRIQILEPISTEHLNKLLLQLDAIQQQGKPVPSSLLDLMRQVQGMTTSASSAAAAQAAISQSLRELLPIKDRGQDLLGVLPKINQFIQQLPLGERSDWISSGLQNALKILNSHLRVQEQLGSPKALALMLDNNGQRFEQKLAQALGLIASRTAPTSSVPSSLGSSNASTLISAPNTSAQNPTAQNVSATNSKSPELMLKQVGINNTEKLLNTSGVTNGQNISLKAEIKDSAQLGRIIQQDLKGALLGVLHQVEPELTATTIALGADATKLNMPGALPQLLNFLMQKQPAELSQKQLRAQLAMLVHQYTLGSLAKIQLQQIHTLNHQQTQADQPQPTQSWQMEIPVRQGQDIHPLTIQLEQKWIDDPNEPDKKETKRVRQWNVMLGFDLPLLGHFYAQLALLNNRVSIKFWAENENTLAQAQNRLESFQQQLEHEGIQIAQLQCLPGLPPTQKMSVNYSLVDIKT</sequence>